<dbReference type="EMBL" id="AAOE01000012">
    <property type="protein sequence ID" value="EAR09234.1"/>
    <property type="molecule type" value="Genomic_DNA"/>
</dbReference>
<gene>
    <name evidence="2" type="ORF">MED297_07123</name>
</gene>
<feature type="domain" description="DUF695" evidence="1">
    <location>
        <begin position="21"/>
        <end position="149"/>
    </location>
</feature>
<dbReference type="Proteomes" id="UP000005953">
    <property type="component" value="Unassembled WGS sequence"/>
</dbReference>
<dbReference type="OrthoDB" id="5769880at2"/>
<name>A4BFC1_9GAMM</name>
<accession>A4BFC1</accession>
<keyword evidence="3" id="KW-1185">Reference proteome</keyword>
<evidence type="ECO:0000259" key="1">
    <source>
        <dbReference type="Pfam" id="PF05117"/>
    </source>
</evidence>
<comment type="caution">
    <text evidence="2">The sequence shown here is derived from an EMBL/GenBank/DDBJ whole genome shotgun (WGS) entry which is preliminary data.</text>
</comment>
<evidence type="ECO:0000313" key="3">
    <source>
        <dbReference type="Proteomes" id="UP000005953"/>
    </source>
</evidence>
<dbReference type="RefSeq" id="WP_008045339.1">
    <property type="nucleotide sequence ID" value="NZ_CH724152.1"/>
</dbReference>
<organism evidence="2 3">
    <name type="scientific">Reinekea blandensis MED297</name>
    <dbReference type="NCBI Taxonomy" id="314283"/>
    <lineage>
        <taxon>Bacteria</taxon>
        <taxon>Pseudomonadati</taxon>
        <taxon>Pseudomonadota</taxon>
        <taxon>Gammaproteobacteria</taxon>
        <taxon>Oceanospirillales</taxon>
        <taxon>Saccharospirillaceae</taxon>
        <taxon>Reinekea</taxon>
    </lineage>
</organism>
<reference evidence="2 3" key="1">
    <citation type="submission" date="2006-02" db="EMBL/GenBank/DDBJ databases">
        <authorList>
            <person name="Pinhassi J."/>
            <person name="Pedros-Alio C."/>
            <person name="Ferriera S."/>
            <person name="Johnson J."/>
            <person name="Kravitz S."/>
            <person name="Halpern A."/>
            <person name="Remington K."/>
            <person name="Beeson K."/>
            <person name="Tran B."/>
            <person name="Rogers Y.-H."/>
            <person name="Friedman R."/>
            <person name="Venter J.C."/>
        </authorList>
    </citation>
    <scope>NUCLEOTIDE SEQUENCE [LARGE SCALE GENOMIC DNA]</scope>
    <source>
        <strain evidence="2 3">MED297</strain>
    </source>
</reference>
<dbReference type="STRING" id="314283.MED297_07123"/>
<evidence type="ECO:0000313" key="2">
    <source>
        <dbReference type="EMBL" id="EAR09234.1"/>
    </source>
</evidence>
<dbReference type="AlphaFoldDB" id="A4BFC1"/>
<protein>
    <recommendedName>
        <fullName evidence="1">DUF695 domain-containing protein</fullName>
    </recommendedName>
</protein>
<proteinExistence type="predicted"/>
<dbReference type="InterPro" id="IPR016097">
    <property type="entry name" value="DUF695"/>
</dbReference>
<sequence>MNKVMLFVLILLSSVFASGKSWESMSFEYEGYPLYLRIPIGQDYENLSESYSKHISITHHLEKVLSNGLPENEYNESLIDFDSQVTSVLENTELGVTVLVETFGGRRTYYMYSVSSLSVEHFKNELSNKFPEYSIDVHSYSDEDWSFIKQYSEEWGF</sequence>
<dbReference type="HOGENOM" id="CLU_1676433_0_0_6"/>
<dbReference type="Pfam" id="PF05117">
    <property type="entry name" value="DUF695"/>
    <property type="match status" value="1"/>
</dbReference>